<dbReference type="EMBL" id="JBBMFM010000052">
    <property type="protein sequence ID" value="MEQ2426171.1"/>
    <property type="molecule type" value="Genomic_DNA"/>
</dbReference>
<dbReference type="InterPro" id="IPR049939">
    <property type="entry name" value="NifE-like"/>
</dbReference>
<reference evidence="2 3" key="1">
    <citation type="submission" date="2024-03" db="EMBL/GenBank/DDBJ databases">
        <title>Human intestinal bacterial collection.</title>
        <authorList>
            <person name="Pauvert C."/>
            <person name="Hitch T.C.A."/>
            <person name="Clavel T."/>
        </authorList>
    </citation>
    <scope>NUCLEOTIDE SEQUENCE [LARGE SCALE GENOMIC DNA]</scope>
    <source>
        <strain evidence="2 3">CLA-SR-H021</strain>
    </source>
</reference>
<dbReference type="Gene3D" id="3.40.50.1980">
    <property type="entry name" value="Nitrogenase molybdenum iron protein domain"/>
    <property type="match status" value="2"/>
</dbReference>
<proteinExistence type="predicted"/>
<dbReference type="PANTHER" id="PTHR42956">
    <property type="entry name" value="NITROGENASE IRON-MOLYBDENUM COFACTOR BIOSYNTHESIS PROTEIN NIFE"/>
    <property type="match status" value="1"/>
</dbReference>
<dbReference type="PANTHER" id="PTHR42956:SF1">
    <property type="entry name" value="NITROGENASE IRON-MOLYBDENUM COFACTOR BIOSYNTHESIS PROTEIN NIFE"/>
    <property type="match status" value="1"/>
</dbReference>
<dbReference type="Pfam" id="PF00148">
    <property type="entry name" value="Oxidored_nitro"/>
    <property type="match status" value="1"/>
</dbReference>
<keyword evidence="3" id="KW-1185">Reference proteome</keyword>
<organism evidence="2 3">
    <name type="scientific">Enterocloster hominis</name>
    <name type="common">ex Hitch et al. 2024</name>
    <dbReference type="NCBI Taxonomy" id="1917870"/>
    <lineage>
        <taxon>Bacteria</taxon>
        <taxon>Bacillati</taxon>
        <taxon>Bacillota</taxon>
        <taxon>Clostridia</taxon>
        <taxon>Lachnospirales</taxon>
        <taxon>Lachnospiraceae</taxon>
        <taxon>Enterocloster</taxon>
    </lineage>
</organism>
<feature type="domain" description="Nitrogenase/oxidoreductase component 1" evidence="1">
    <location>
        <begin position="33"/>
        <end position="273"/>
    </location>
</feature>
<comment type="caution">
    <text evidence="2">The sequence shown here is derived from an EMBL/GenBank/DDBJ whole genome shotgun (WGS) entry which is preliminary data.</text>
</comment>
<dbReference type="RefSeq" id="WP_349118303.1">
    <property type="nucleotide sequence ID" value="NZ_JBBMFM010000052.1"/>
</dbReference>
<dbReference type="SUPFAM" id="SSF53807">
    <property type="entry name" value="Helical backbone' metal receptor"/>
    <property type="match status" value="1"/>
</dbReference>
<name>A0ABV1D731_9FIRM</name>
<dbReference type="InterPro" id="IPR000510">
    <property type="entry name" value="Nase/OxRdtase_comp1"/>
</dbReference>
<accession>A0ABV1D731</accession>
<evidence type="ECO:0000313" key="2">
    <source>
        <dbReference type="EMBL" id="MEQ2426171.1"/>
    </source>
</evidence>
<dbReference type="Proteomes" id="UP001454086">
    <property type="component" value="Unassembled WGS sequence"/>
</dbReference>
<gene>
    <name evidence="2" type="ORF">WMQ36_14440</name>
</gene>
<protein>
    <submittedName>
        <fullName evidence="2">Nitrogenase component 1</fullName>
    </submittedName>
</protein>
<sequence>MGVLLLKRTNRILPVYAADISGVCSALYELGGMTVMHDASGCNSTYTTHDEPRWYSMDSMVYISALSELEAVMGDDDKLVRDIVDAARNLHPRFICLGGTPIPMMMGTDFKGLARMIEKETGIPTFGIATNGMHSYVQGAGEALLQIAERFCPPVDELGKTAAEKGLTGKRNWENPGFGSIRLRVNILGATPLDFSLTGNVSGIRKFLSRHGMETVGCWAMESSLDDMCLAGLADVNLVVSAVGLPAAMELERKYGTPYVIGAPIGRRTALRLASLLRLGAVTGKNQTLFGGEPAVGETAVVETADVETADVETADVETADVEAADVEAAVVEAAVVEAAVVETAAEETAVGEAVDEKAADREDADSKTVLFHANPGIPGLPDDLSRERVLIVGEQVIAGSLRCSLREDLGAQDVTVLCPTKGSGYMAEEGDMLVWDEDEAISRIGRSTVVIADPLYRQVCPGDGQRVFVDFPHEACSGRMYHSAMRPFICGS</sequence>
<evidence type="ECO:0000259" key="1">
    <source>
        <dbReference type="Pfam" id="PF00148"/>
    </source>
</evidence>
<evidence type="ECO:0000313" key="3">
    <source>
        <dbReference type="Proteomes" id="UP001454086"/>
    </source>
</evidence>